<accession>A0A1X7AET3</accession>
<name>A0A1X7AET3_9GAMM</name>
<organism evidence="2 3">
    <name type="scientific">Parendozoicomonas haliclonae</name>
    <dbReference type="NCBI Taxonomy" id="1960125"/>
    <lineage>
        <taxon>Bacteria</taxon>
        <taxon>Pseudomonadati</taxon>
        <taxon>Pseudomonadota</taxon>
        <taxon>Gammaproteobacteria</taxon>
        <taxon>Oceanospirillales</taxon>
        <taxon>Endozoicomonadaceae</taxon>
        <taxon>Parendozoicomonas</taxon>
    </lineage>
</organism>
<dbReference type="PANTHER" id="PTHR48100:SF1">
    <property type="entry name" value="HISTIDINE PHOSPHATASE FAMILY PROTEIN-RELATED"/>
    <property type="match status" value="1"/>
</dbReference>
<reference evidence="2 3" key="1">
    <citation type="submission" date="2017-03" db="EMBL/GenBank/DDBJ databases">
        <authorList>
            <person name="Afonso C.L."/>
            <person name="Miller P.J."/>
            <person name="Scott M.A."/>
            <person name="Spackman E."/>
            <person name="Goraichik I."/>
            <person name="Dimitrov K.M."/>
            <person name="Suarez D.L."/>
            <person name="Swayne D.E."/>
        </authorList>
    </citation>
    <scope>NUCLEOTIDE SEQUENCE [LARGE SCALE GENOMIC DNA]</scope>
    <source>
        <strain evidence="2">SB41UT1</strain>
    </source>
</reference>
<dbReference type="Proteomes" id="UP000196573">
    <property type="component" value="Unassembled WGS sequence"/>
</dbReference>
<dbReference type="SMART" id="SM00855">
    <property type="entry name" value="PGAM"/>
    <property type="match status" value="1"/>
</dbReference>
<dbReference type="Gene3D" id="3.40.50.1240">
    <property type="entry name" value="Phosphoglycerate mutase-like"/>
    <property type="match status" value="1"/>
</dbReference>
<feature type="region of interest" description="Disordered" evidence="1">
    <location>
        <begin position="1"/>
        <end position="33"/>
    </location>
</feature>
<evidence type="ECO:0000256" key="1">
    <source>
        <dbReference type="SAM" id="MobiDB-lite"/>
    </source>
</evidence>
<proteinExistence type="predicted"/>
<feature type="compositionally biased region" description="Basic and acidic residues" evidence="1">
    <location>
        <begin position="11"/>
        <end position="22"/>
    </location>
</feature>
<dbReference type="InterPro" id="IPR050275">
    <property type="entry name" value="PGM_Phosphatase"/>
</dbReference>
<keyword evidence="3" id="KW-1185">Reference proteome</keyword>
<protein>
    <submittedName>
        <fullName evidence="2">Bifunctional RNase H/acid phosphatase</fullName>
    </submittedName>
</protein>
<dbReference type="PANTHER" id="PTHR48100">
    <property type="entry name" value="BROAD-SPECIFICITY PHOSPHATASE YOR283W-RELATED"/>
    <property type="match status" value="1"/>
</dbReference>
<dbReference type="InterPro" id="IPR029033">
    <property type="entry name" value="His_PPase_superfam"/>
</dbReference>
<dbReference type="InterPro" id="IPR013078">
    <property type="entry name" value="His_Pase_superF_clade-1"/>
</dbReference>
<evidence type="ECO:0000313" key="2">
    <source>
        <dbReference type="EMBL" id="SMA34970.1"/>
    </source>
</evidence>
<evidence type="ECO:0000313" key="3">
    <source>
        <dbReference type="Proteomes" id="UP000196573"/>
    </source>
</evidence>
<dbReference type="GO" id="GO:0016791">
    <property type="term" value="F:phosphatase activity"/>
    <property type="evidence" value="ECO:0007669"/>
    <property type="project" value="TreeGrafter"/>
</dbReference>
<dbReference type="CDD" id="cd07067">
    <property type="entry name" value="HP_PGM_like"/>
    <property type="match status" value="1"/>
</dbReference>
<dbReference type="GO" id="GO:0005737">
    <property type="term" value="C:cytoplasm"/>
    <property type="evidence" value="ECO:0007669"/>
    <property type="project" value="TreeGrafter"/>
</dbReference>
<dbReference type="SUPFAM" id="SSF53254">
    <property type="entry name" value="Phosphoglycerate mutase-like"/>
    <property type="match status" value="1"/>
</dbReference>
<dbReference type="AlphaFoldDB" id="A0A1X7AET3"/>
<gene>
    <name evidence="2" type="ORF">EHSB41UT_00479</name>
</gene>
<sequence>MCGDTLPSEVKPGDTMRSEPRNPEFNAPPTSMNEERTITFIRHAQSMANLARRYSSNPANAGYFPAPLTIEGEMQSIRLAERLQARGFNDGNVSAVISSPLPRTRSTALIAMQQLGINPEKLHEDARITERDFGQRDGGLYSDYQEADHWFPANPEEFGGETTIQVRARMLDAWQDMHNIPGDGHILVVSHGVSIATLMESLIGEEIRIKNAQFLQLNLDGQLLDPNQR</sequence>
<dbReference type="Pfam" id="PF00300">
    <property type="entry name" value="His_Phos_1"/>
    <property type="match status" value="1"/>
</dbReference>
<dbReference type="EMBL" id="FWPT01000001">
    <property type="protein sequence ID" value="SMA34970.1"/>
    <property type="molecule type" value="Genomic_DNA"/>
</dbReference>